<feature type="region of interest" description="Disordered" evidence="2">
    <location>
        <begin position="714"/>
        <end position="741"/>
    </location>
</feature>
<keyword evidence="3" id="KW-0812">Transmembrane</keyword>
<sequence length="814" mass="90103">MPSVEPPSLDLSSLLHLACTALALVAAALFLVKRTASRYFVVDASFEGYSTHRSMHSNGGGSYDGVVGQRDCAACSRLATKRCSSSQSCQSKHWREEHNKKCTPDTCGTGSRRKFSAISLVPDRGMYKLLKEPKKILFPYDEFVKLFDWCKPACPPCGLLNCGNSCFANVVLQCLACTRPLVAYLLEKDHSRGCLRRREDWCFLCELQIHIKRASSSSQAFSPINILSRLPNIGGNLGYGRQEDAHEFMRFAIDTMQSICLDEYGGERSLDWSTQETTFVHYIFGGHLQSQVTCTKCGVVSNRYENMMDLTVEIHGGAESLEECLDQFTMKEWLDGENMYKCDGCNDYVKACKRLTVHQAPNVLTIALKRFQSGRFGKLNKRVTFPENLDLSPYMSANRDGSDQYTLYGVIVHLDMLNASFFGHYICYTKDYQGQWYKIDDCKVTNVEVEEVLAQGAYMLLYHRRNPRKEAFVKLMEPVLTKRVAETDPEASSSPGAAESSSSSFSSVPLNMKSIADVSHPEMLSNVSTLRDAEIDQPTGENLGPSVQNKSENMDLDAPVGVKTGLVSLFPRDLSIDGSLPSSSRVNCVEIEDADPSKNGSAIQPSKACTLEKMCSTEGEANVHMNEGNESADLSAVKEPSFIKKELIEEETSTVRISNSSFKPEFKSPSQNGVSMPVDVSLENKNPKEVSKVGSGTYFKPIFTRGFLDRPAQNQKKATVLDKPSFSHKESRDSLMFGPDAETSNGKALGFNVISKNGGTMSHFSRHGKVECNGVSSYYGNGVKDSVEDFPRLNCEISATGNDDHVFDMDDVLP</sequence>
<feature type="region of interest" description="Disordered" evidence="2">
    <location>
        <begin position="535"/>
        <end position="555"/>
    </location>
</feature>
<dbReference type="AlphaFoldDB" id="A0A835Q268"/>
<keyword evidence="6" id="KW-1185">Reference proteome</keyword>
<dbReference type="PANTHER" id="PTHR24006">
    <property type="entry name" value="UBIQUITIN CARBOXYL-TERMINAL HYDROLASE"/>
    <property type="match status" value="1"/>
</dbReference>
<dbReference type="InterPro" id="IPR001394">
    <property type="entry name" value="Peptidase_C19_UCH"/>
</dbReference>
<protein>
    <recommendedName>
        <fullName evidence="4">USP domain-containing protein</fullName>
    </recommendedName>
</protein>
<accession>A0A835Q268</accession>
<comment type="similarity">
    <text evidence="1">Belongs to the peptidase C19 family.</text>
</comment>
<feature type="region of interest" description="Disordered" evidence="2">
    <location>
        <begin position="485"/>
        <end position="507"/>
    </location>
</feature>
<evidence type="ECO:0000256" key="2">
    <source>
        <dbReference type="SAM" id="MobiDB-lite"/>
    </source>
</evidence>
<feature type="compositionally biased region" description="Low complexity" evidence="2">
    <location>
        <begin position="491"/>
        <end position="507"/>
    </location>
</feature>
<evidence type="ECO:0000256" key="3">
    <source>
        <dbReference type="SAM" id="Phobius"/>
    </source>
</evidence>
<reference evidence="5 6" key="1">
    <citation type="journal article" date="2020" name="Nat. Food">
        <title>A phased Vanilla planifolia genome enables genetic improvement of flavour and production.</title>
        <authorList>
            <person name="Hasing T."/>
            <person name="Tang H."/>
            <person name="Brym M."/>
            <person name="Khazi F."/>
            <person name="Huang T."/>
            <person name="Chambers A.H."/>
        </authorList>
    </citation>
    <scope>NUCLEOTIDE SEQUENCE [LARGE SCALE GENOMIC DNA]</scope>
    <source>
        <tissue evidence="5">Leaf</tissue>
    </source>
</reference>
<dbReference type="InterPro" id="IPR050164">
    <property type="entry name" value="Peptidase_C19"/>
</dbReference>
<dbReference type="GO" id="GO:0004843">
    <property type="term" value="F:cysteine-type deubiquitinase activity"/>
    <property type="evidence" value="ECO:0007669"/>
    <property type="project" value="InterPro"/>
</dbReference>
<dbReference type="PROSITE" id="PS00972">
    <property type="entry name" value="USP_1"/>
    <property type="match status" value="1"/>
</dbReference>
<dbReference type="Pfam" id="PF00443">
    <property type="entry name" value="UCH"/>
    <property type="match status" value="1"/>
</dbReference>
<dbReference type="Proteomes" id="UP000636800">
    <property type="component" value="Chromosome 11"/>
</dbReference>
<evidence type="ECO:0000259" key="4">
    <source>
        <dbReference type="PROSITE" id="PS50235"/>
    </source>
</evidence>
<dbReference type="InterPro" id="IPR028889">
    <property type="entry name" value="USP"/>
</dbReference>
<dbReference type="GO" id="GO:0005829">
    <property type="term" value="C:cytosol"/>
    <property type="evidence" value="ECO:0007669"/>
    <property type="project" value="TreeGrafter"/>
</dbReference>
<name>A0A835Q268_VANPL</name>
<evidence type="ECO:0000313" key="6">
    <source>
        <dbReference type="Proteomes" id="UP000636800"/>
    </source>
</evidence>
<dbReference type="Gene3D" id="3.90.70.10">
    <property type="entry name" value="Cysteine proteinases"/>
    <property type="match status" value="1"/>
</dbReference>
<dbReference type="GO" id="GO:0016579">
    <property type="term" value="P:protein deubiquitination"/>
    <property type="evidence" value="ECO:0007669"/>
    <property type="project" value="InterPro"/>
</dbReference>
<evidence type="ECO:0000256" key="1">
    <source>
        <dbReference type="ARBA" id="ARBA00009085"/>
    </source>
</evidence>
<keyword evidence="3" id="KW-1133">Transmembrane helix</keyword>
<dbReference type="InterPro" id="IPR038765">
    <property type="entry name" value="Papain-like_cys_pep_sf"/>
</dbReference>
<organism evidence="5 6">
    <name type="scientific">Vanilla planifolia</name>
    <name type="common">Vanilla</name>
    <dbReference type="NCBI Taxonomy" id="51239"/>
    <lineage>
        <taxon>Eukaryota</taxon>
        <taxon>Viridiplantae</taxon>
        <taxon>Streptophyta</taxon>
        <taxon>Embryophyta</taxon>
        <taxon>Tracheophyta</taxon>
        <taxon>Spermatophyta</taxon>
        <taxon>Magnoliopsida</taxon>
        <taxon>Liliopsida</taxon>
        <taxon>Asparagales</taxon>
        <taxon>Orchidaceae</taxon>
        <taxon>Vanilloideae</taxon>
        <taxon>Vanilleae</taxon>
        <taxon>Vanilla</taxon>
    </lineage>
</organism>
<keyword evidence="3" id="KW-0472">Membrane</keyword>
<comment type="caution">
    <text evidence="5">The sequence shown here is derived from an EMBL/GenBank/DDBJ whole genome shotgun (WGS) entry which is preliminary data.</text>
</comment>
<dbReference type="InterPro" id="IPR018200">
    <property type="entry name" value="USP_CS"/>
</dbReference>
<feature type="transmembrane region" description="Helical" evidence="3">
    <location>
        <begin position="12"/>
        <end position="32"/>
    </location>
</feature>
<feature type="domain" description="USP" evidence="4">
    <location>
        <begin position="157"/>
        <end position="465"/>
    </location>
</feature>
<dbReference type="SUPFAM" id="SSF54001">
    <property type="entry name" value="Cysteine proteinases"/>
    <property type="match status" value="1"/>
</dbReference>
<proteinExistence type="inferred from homology"/>
<dbReference type="PANTHER" id="PTHR24006:SF677">
    <property type="entry name" value="UBIQUITIN CARBOXYL-TERMINAL HYDROLASE 19"/>
    <property type="match status" value="1"/>
</dbReference>
<dbReference type="FunFam" id="3.90.70.10:FF:000026">
    <property type="entry name" value="Ubiquitin carboxyl-terminal hydrolase 15"/>
    <property type="match status" value="1"/>
</dbReference>
<dbReference type="PROSITE" id="PS50235">
    <property type="entry name" value="USP_3"/>
    <property type="match status" value="1"/>
</dbReference>
<evidence type="ECO:0000313" key="5">
    <source>
        <dbReference type="EMBL" id="KAG0461657.1"/>
    </source>
</evidence>
<gene>
    <name evidence="5" type="ORF">HPP92_021954</name>
</gene>
<dbReference type="GO" id="GO:0005634">
    <property type="term" value="C:nucleus"/>
    <property type="evidence" value="ECO:0007669"/>
    <property type="project" value="TreeGrafter"/>
</dbReference>
<dbReference type="EMBL" id="JADCNL010000011">
    <property type="protein sequence ID" value="KAG0461657.1"/>
    <property type="molecule type" value="Genomic_DNA"/>
</dbReference>
<dbReference type="CDD" id="cd02661">
    <property type="entry name" value="Peptidase_C19E"/>
    <property type="match status" value="1"/>
</dbReference>